<feature type="transmembrane region" description="Helical" evidence="2">
    <location>
        <begin position="210"/>
        <end position="230"/>
    </location>
</feature>
<dbReference type="RefSeq" id="WP_134536115.1">
    <property type="nucleotide sequence ID" value="NZ_SOFG01000024.1"/>
</dbReference>
<evidence type="ECO:0000313" key="3">
    <source>
        <dbReference type="EMBL" id="TFB83621.1"/>
    </source>
</evidence>
<keyword evidence="2" id="KW-0812">Transmembrane</keyword>
<evidence type="ECO:0000313" key="4">
    <source>
        <dbReference type="Proteomes" id="UP000297608"/>
    </source>
</evidence>
<reference evidence="3 4" key="1">
    <citation type="submission" date="2019-03" db="EMBL/GenBank/DDBJ databases">
        <title>Genomics of glacier-inhabiting Cryobacterium strains.</title>
        <authorList>
            <person name="Liu Q."/>
            <person name="Xin Y.-H."/>
        </authorList>
    </citation>
    <scope>NUCLEOTIDE SEQUENCE [LARGE SCALE GENOMIC DNA]</scope>
    <source>
        <strain evidence="3 4">MDB2-B</strain>
    </source>
</reference>
<dbReference type="Proteomes" id="UP000297608">
    <property type="component" value="Unassembled WGS sequence"/>
</dbReference>
<evidence type="ECO:0000256" key="1">
    <source>
        <dbReference type="SAM" id="MobiDB-lite"/>
    </source>
</evidence>
<organism evidence="3 4">
    <name type="scientific">Cryobacterium algoricola</name>
    <dbReference type="NCBI Taxonomy" id="1259183"/>
    <lineage>
        <taxon>Bacteria</taxon>
        <taxon>Bacillati</taxon>
        <taxon>Actinomycetota</taxon>
        <taxon>Actinomycetes</taxon>
        <taxon>Micrococcales</taxon>
        <taxon>Microbacteriaceae</taxon>
        <taxon>Cryobacterium</taxon>
    </lineage>
</organism>
<proteinExistence type="predicted"/>
<evidence type="ECO:0000256" key="2">
    <source>
        <dbReference type="SAM" id="Phobius"/>
    </source>
</evidence>
<dbReference type="EMBL" id="SOFG01000024">
    <property type="protein sequence ID" value="TFB83621.1"/>
    <property type="molecule type" value="Genomic_DNA"/>
</dbReference>
<keyword evidence="2" id="KW-1133">Transmembrane helix</keyword>
<gene>
    <name evidence="3" type="ORF">E3O44_17270</name>
</gene>
<keyword evidence="2" id="KW-0472">Membrane</keyword>
<accession>A0ABY2I7E4</accession>
<keyword evidence="4" id="KW-1185">Reference proteome</keyword>
<feature type="transmembrane region" description="Helical" evidence="2">
    <location>
        <begin position="27"/>
        <end position="49"/>
    </location>
</feature>
<feature type="transmembrane region" description="Helical" evidence="2">
    <location>
        <begin position="55"/>
        <end position="81"/>
    </location>
</feature>
<name>A0ABY2I7E4_9MICO</name>
<protein>
    <submittedName>
        <fullName evidence="3">Uncharacterized protein</fullName>
    </submittedName>
</protein>
<feature type="region of interest" description="Disordered" evidence="1">
    <location>
        <begin position="127"/>
        <end position="155"/>
    </location>
</feature>
<feature type="transmembrane region" description="Helical" evidence="2">
    <location>
        <begin position="175"/>
        <end position="198"/>
    </location>
</feature>
<sequence>MNGDQYSSMAPWVGTAADRLRTRARRFVLVAVPGTFVVMAIANLVAMGVRAPKDVFMWIFVLSLTVVLPAMLTCVLIHLVLMRRAAQAAGQYLELGRYLTRTSLPQAILRAGPKAVELFLTTNSIPRPGEVRTSRAAESPEGPDDTQQVIKRPASSGWQQVSSAVSPKVWRISLVGFWLVLGGVACALLAAGVALVAVVEGTSPGPLFPVLEAGAVILFVIGTPLMYTYVRHIGKTKD</sequence>
<comment type="caution">
    <text evidence="3">The sequence shown here is derived from an EMBL/GenBank/DDBJ whole genome shotgun (WGS) entry which is preliminary data.</text>
</comment>